<dbReference type="AlphaFoldDB" id="A0A6N2U395"/>
<accession>A0A6N2U395</accession>
<evidence type="ECO:0000313" key="1">
    <source>
        <dbReference type="EMBL" id="VYT11222.1"/>
    </source>
</evidence>
<organism evidence="1">
    <name type="scientific">Bacteroides caccae</name>
    <dbReference type="NCBI Taxonomy" id="47678"/>
    <lineage>
        <taxon>Bacteria</taxon>
        <taxon>Pseudomonadati</taxon>
        <taxon>Bacteroidota</taxon>
        <taxon>Bacteroidia</taxon>
        <taxon>Bacteroidales</taxon>
        <taxon>Bacteroidaceae</taxon>
        <taxon>Bacteroides</taxon>
    </lineage>
</organism>
<gene>
    <name evidence="1" type="ORF">BCLFYP20_02307</name>
</gene>
<sequence length="39" mass="4692">MEYDIYRYPCLKEFSLFSMKQVFKTTLGDVIKLCQILLL</sequence>
<reference evidence="1" key="1">
    <citation type="submission" date="2019-11" db="EMBL/GenBank/DDBJ databases">
        <authorList>
            <person name="Feng L."/>
        </authorList>
    </citation>
    <scope>NUCLEOTIDE SEQUENCE</scope>
    <source>
        <strain evidence="1">BcaccaeLFYP20</strain>
    </source>
</reference>
<proteinExistence type="predicted"/>
<protein>
    <submittedName>
        <fullName evidence="1">Uncharacterized protein</fullName>
    </submittedName>
</protein>
<name>A0A6N2U395_9BACE</name>
<dbReference type="EMBL" id="CACRTB010000011">
    <property type="protein sequence ID" value="VYT11222.1"/>
    <property type="molecule type" value="Genomic_DNA"/>
</dbReference>